<dbReference type="RefSeq" id="WP_139756262.1">
    <property type="nucleotide sequence ID" value="NZ_CP039852.1"/>
</dbReference>
<evidence type="ECO:0000313" key="2">
    <source>
        <dbReference type="Proteomes" id="UP000304912"/>
    </source>
</evidence>
<organism evidence="1 2">
    <name type="scientific">Salinimonas iocasae</name>
    <dbReference type="NCBI Taxonomy" id="2572577"/>
    <lineage>
        <taxon>Bacteria</taxon>
        <taxon>Pseudomonadati</taxon>
        <taxon>Pseudomonadota</taxon>
        <taxon>Gammaproteobacteria</taxon>
        <taxon>Alteromonadales</taxon>
        <taxon>Alteromonadaceae</taxon>
        <taxon>Alteromonas/Salinimonas group</taxon>
        <taxon>Salinimonas</taxon>
    </lineage>
</organism>
<keyword evidence="2" id="KW-1185">Reference proteome</keyword>
<accession>A0A5B7YD59</accession>
<sequence>MKIFLVVIATLYLAACDYASENRRIISKQELVPVKFDLTGKKLEAVKATIANLEEREISPKNFYVEVEKFEETVVVLLIDKAFSNTVHVGGGGETQECTYDLVKKEIKECLYYQ</sequence>
<name>A0A5B7YD59_9ALTE</name>
<dbReference type="Proteomes" id="UP000304912">
    <property type="component" value="Chromosome"/>
</dbReference>
<proteinExistence type="predicted"/>
<dbReference type="EMBL" id="CP039852">
    <property type="protein sequence ID" value="QCZ93518.1"/>
    <property type="molecule type" value="Genomic_DNA"/>
</dbReference>
<dbReference type="OrthoDB" id="9854206at2"/>
<dbReference type="KEGG" id="salk:FBQ74_08465"/>
<evidence type="ECO:0000313" key="1">
    <source>
        <dbReference type="EMBL" id="QCZ93518.1"/>
    </source>
</evidence>
<dbReference type="AlphaFoldDB" id="A0A5B7YD59"/>
<reference evidence="1 2" key="1">
    <citation type="submission" date="2019-04" db="EMBL/GenBank/DDBJ databases">
        <title>Salinimonas iocasae sp. nov., a halophilic bacterium isolated from the outer tube casing of tubeworms in Okinawa Trough.</title>
        <authorList>
            <person name="Zhang H."/>
            <person name="Wang H."/>
            <person name="Li C."/>
        </authorList>
    </citation>
    <scope>NUCLEOTIDE SEQUENCE [LARGE SCALE GENOMIC DNA]</scope>
    <source>
        <strain evidence="1 2">KX18D6</strain>
    </source>
</reference>
<gene>
    <name evidence="1" type="ORF">FBQ74_08465</name>
</gene>
<protein>
    <submittedName>
        <fullName evidence="1">Uncharacterized protein</fullName>
    </submittedName>
</protein>